<evidence type="ECO:0000313" key="4">
    <source>
        <dbReference type="Proteomes" id="UP000076404"/>
    </source>
</evidence>
<evidence type="ECO:0000256" key="1">
    <source>
        <dbReference type="SAM" id="MobiDB-lite"/>
    </source>
</evidence>
<sequence length="208" mass="22250">MALVSAVPQLLTWSLMQVVSLPDTIIARTIPDRGVLEWTSGILQIVVLLLAVGALVVFILLLAALREGVKKLNASLERIATDTRPILANANAIVGDARDMVATVKRDVQVVSDAAAAVGDTILDAAEITAQRVDEVNAVLDVIQDELEETAITAVTAIRGVRLGANEMLSRLPGGRRKRRRPRDDGGSSRHPTRPLRGDGASDPDDRD</sequence>
<proteinExistence type="predicted"/>
<accession>A0A143BJT9</accession>
<dbReference type="STRING" id="1379270.GEMMAAP_08420"/>
<gene>
    <name evidence="3" type="ORF">GEMMAAP_08420</name>
</gene>
<protein>
    <recommendedName>
        <fullName evidence="5">DUF948 domain-containing protein</fullName>
    </recommendedName>
</protein>
<dbReference type="RefSeq" id="WP_026850624.1">
    <property type="nucleotide sequence ID" value="NZ_CP011454.1"/>
</dbReference>
<dbReference type="AlphaFoldDB" id="A0A143BJT9"/>
<dbReference type="eggNOG" id="ENOG5030P5D">
    <property type="taxonomic scope" value="Bacteria"/>
</dbReference>
<name>A0A143BJT9_9BACT</name>
<evidence type="ECO:0008006" key="5">
    <source>
        <dbReference type="Google" id="ProtNLM"/>
    </source>
</evidence>
<dbReference type="Proteomes" id="UP000076404">
    <property type="component" value="Chromosome"/>
</dbReference>
<evidence type="ECO:0000313" key="3">
    <source>
        <dbReference type="EMBL" id="AMW04855.1"/>
    </source>
</evidence>
<keyword evidence="2" id="KW-0472">Membrane</keyword>
<keyword evidence="2" id="KW-1133">Transmembrane helix</keyword>
<reference evidence="3 4" key="1">
    <citation type="journal article" date="2014" name="Proc. Natl. Acad. Sci. U.S.A.">
        <title>Functional type 2 photosynthetic reaction centers found in the rare bacterial phylum Gemmatimonadetes.</title>
        <authorList>
            <person name="Zeng Y."/>
            <person name="Feng F."/>
            <person name="Medova H."/>
            <person name="Dean J."/>
            <person name="Koblizek M."/>
        </authorList>
    </citation>
    <scope>NUCLEOTIDE SEQUENCE [LARGE SCALE GENOMIC DNA]</scope>
    <source>
        <strain evidence="3 4">AP64</strain>
    </source>
</reference>
<feature type="region of interest" description="Disordered" evidence="1">
    <location>
        <begin position="169"/>
        <end position="208"/>
    </location>
</feature>
<keyword evidence="2" id="KW-0812">Transmembrane</keyword>
<evidence type="ECO:0000256" key="2">
    <source>
        <dbReference type="SAM" id="Phobius"/>
    </source>
</evidence>
<reference evidence="3 4" key="2">
    <citation type="journal article" date="2016" name="Environ. Microbiol. Rep.">
        <title>Metagenomic evidence for the presence of phototrophic Gemmatimonadetes bacteria in diverse environments.</title>
        <authorList>
            <person name="Zeng Y."/>
            <person name="Baumbach J."/>
            <person name="Barbosa E.G."/>
            <person name="Azevedo V."/>
            <person name="Zhang C."/>
            <person name="Koblizek M."/>
        </authorList>
    </citation>
    <scope>NUCLEOTIDE SEQUENCE [LARGE SCALE GENOMIC DNA]</scope>
    <source>
        <strain evidence="3 4">AP64</strain>
    </source>
</reference>
<dbReference type="EMBL" id="CP011454">
    <property type="protein sequence ID" value="AMW04855.1"/>
    <property type="molecule type" value="Genomic_DNA"/>
</dbReference>
<dbReference type="KEGG" id="gph:GEMMAAP_08420"/>
<keyword evidence="4" id="KW-1185">Reference proteome</keyword>
<feature type="transmembrane region" description="Helical" evidence="2">
    <location>
        <begin position="43"/>
        <end position="65"/>
    </location>
</feature>
<organism evidence="3 4">
    <name type="scientific">Gemmatimonas phototrophica</name>
    <dbReference type="NCBI Taxonomy" id="1379270"/>
    <lineage>
        <taxon>Bacteria</taxon>
        <taxon>Pseudomonadati</taxon>
        <taxon>Gemmatimonadota</taxon>
        <taxon>Gemmatimonadia</taxon>
        <taxon>Gemmatimonadales</taxon>
        <taxon>Gemmatimonadaceae</taxon>
        <taxon>Gemmatimonas</taxon>
    </lineage>
</organism>